<dbReference type="Gene3D" id="1.10.720.30">
    <property type="entry name" value="SAP domain"/>
    <property type="match status" value="1"/>
</dbReference>
<comment type="caution">
    <text evidence="1">The sequence shown here is derived from an EMBL/GenBank/DDBJ whole genome shotgun (WGS) entry which is preliminary data.</text>
</comment>
<dbReference type="GO" id="GO:0003677">
    <property type="term" value="F:DNA binding"/>
    <property type="evidence" value="ECO:0007669"/>
    <property type="project" value="InterPro"/>
</dbReference>
<evidence type="ECO:0000313" key="2">
    <source>
        <dbReference type="Proteomes" id="UP000271866"/>
    </source>
</evidence>
<accession>A0A3M4PG84</accession>
<organism evidence="1 2">
    <name type="scientific">Pseudomonas viridiflava</name>
    <name type="common">Phytomonas viridiflava</name>
    <dbReference type="NCBI Taxonomy" id="33069"/>
    <lineage>
        <taxon>Bacteria</taxon>
        <taxon>Pseudomonadati</taxon>
        <taxon>Pseudomonadota</taxon>
        <taxon>Gammaproteobacteria</taxon>
        <taxon>Pseudomonadales</taxon>
        <taxon>Pseudomonadaceae</taxon>
        <taxon>Pseudomonas</taxon>
    </lineage>
</organism>
<dbReference type="InterPro" id="IPR036361">
    <property type="entry name" value="SAP_dom_sf"/>
</dbReference>
<reference evidence="1 2" key="1">
    <citation type="submission" date="2018-08" db="EMBL/GenBank/DDBJ databases">
        <title>Recombination of ecologically and evolutionarily significant loci maintains genetic cohesion in the Pseudomonas syringae species complex.</title>
        <authorList>
            <person name="Dillon M."/>
            <person name="Thakur S."/>
            <person name="Almeida R.N.D."/>
            <person name="Weir B.S."/>
            <person name="Guttman D.S."/>
        </authorList>
    </citation>
    <scope>NUCLEOTIDE SEQUENCE [LARGE SCALE GENOMIC DNA]</scope>
    <source>
        <strain evidence="1 2">ICMP 11296</strain>
    </source>
</reference>
<evidence type="ECO:0008006" key="3">
    <source>
        <dbReference type="Google" id="ProtNLM"/>
    </source>
</evidence>
<dbReference type="InterPro" id="IPR018668">
    <property type="entry name" value="DNA-binding_VF530-like"/>
</dbReference>
<dbReference type="Proteomes" id="UP000271866">
    <property type="component" value="Unassembled WGS sequence"/>
</dbReference>
<protein>
    <recommendedName>
        <fullName evidence="3">DUF2132 domain-containing protein</fullName>
    </recommendedName>
</protein>
<dbReference type="Pfam" id="PF09905">
    <property type="entry name" value="VF530"/>
    <property type="match status" value="1"/>
</dbReference>
<evidence type="ECO:0000313" key="1">
    <source>
        <dbReference type="EMBL" id="RMQ77223.1"/>
    </source>
</evidence>
<name>A0A3M4PG84_PSEVI</name>
<sequence length="122" mass="14293">MQRRQQCCRSTVFYESAALTMADFREAPAYSRDPFRFVSSYFVARLIMTTPNSDPLHGVTLEQILRALVEHYEWSGLAERIDIRCFKSDPSIKSSLTFLRKTPWAREKVEALYVKLHRSKGW</sequence>
<gene>
    <name evidence="1" type="ORF">ALP98_03582</name>
</gene>
<proteinExistence type="predicted"/>
<dbReference type="STRING" id="33069.AO065_20070"/>
<dbReference type="EMBL" id="RBRK01000055">
    <property type="protein sequence ID" value="RMQ77223.1"/>
    <property type="molecule type" value="Genomic_DNA"/>
</dbReference>
<dbReference type="AlphaFoldDB" id="A0A3M4PG84"/>